<feature type="transmembrane region" description="Helical" evidence="2">
    <location>
        <begin position="92"/>
        <end position="125"/>
    </location>
</feature>
<dbReference type="InterPro" id="IPR025327">
    <property type="entry name" value="DUF4233"/>
</dbReference>
<accession>A0ABZ1YIX2</accession>
<evidence type="ECO:0000313" key="4">
    <source>
        <dbReference type="Proteomes" id="UP001432062"/>
    </source>
</evidence>
<evidence type="ECO:0000313" key="3">
    <source>
        <dbReference type="EMBL" id="WUV42988.1"/>
    </source>
</evidence>
<dbReference type="Pfam" id="PF14017">
    <property type="entry name" value="DUF4233"/>
    <property type="match status" value="1"/>
</dbReference>
<protein>
    <submittedName>
        <fullName evidence="3">DUF4233 domain-containing protein</fullName>
    </submittedName>
</protein>
<feature type="transmembrane region" description="Helical" evidence="2">
    <location>
        <begin position="33"/>
        <end position="53"/>
    </location>
</feature>
<feature type="region of interest" description="Disordered" evidence="1">
    <location>
        <begin position="1"/>
        <end position="26"/>
    </location>
</feature>
<keyword evidence="2" id="KW-1133">Transmembrane helix</keyword>
<dbReference type="Proteomes" id="UP001432062">
    <property type="component" value="Chromosome"/>
</dbReference>
<keyword evidence="4" id="KW-1185">Reference proteome</keyword>
<reference evidence="3" key="1">
    <citation type="submission" date="2022-10" db="EMBL/GenBank/DDBJ databases">
        <title>The complete genomes of actinobacterial strains from the NBC collection.</title>
        <authorList>
            <person name="Joergensen T.S."/>
            <person name="Alvarez Arevalo M."/>
            <person name="Sterndorff E.B."/>
            <person name="Faurdal D."/>
            <person name="Vuksanovic O."/>
            <person name="Mourched A.-S."/>
            <person name="Charusanti P."/>
            <person name="Shaw S."/>
            <person name="Blin K."/>
            <person name="Weber T."/>
        </authorList>
    </citation>
    <scope>NUCLEOTIDE SEQUENCE</scope>
    <source>
        <strain evidence="3">NBC_01482</strain>
    </source>
</reference>
<organism evidence="3 4">
    <name type="scientific">Nocardia vinacea</name>
    <dbReference type="NCBI Taxonomy" id="96468"/>
    <lineage>
        <taxon>Bacteria</taxon>
        <taxon>Bacillati</taxon>
        <taxon>Actinomycetota</taxon>
        <taxon>Actinomycetes</taxon>
        <taxon>Mycobacteriales</taxon>
        <taxon>Nocardiaceae</taxon>
        <taxon>Nocardia</taxon>
    </lineage>
</organism>
<feature type="transmembrane region" description="Helical" evidence="2">
    <location>
        <begin position="60"/>
        <end position="80"/>
    </location>
</feature>
<sequence>MTESTGDAAEPERADGEPQAPPPAADPWKGLRGVMAGTLILEAITVLLALPVVGSVGGGIGWFSGSYLVVLALVMILGAGLQRRPWAIPFNLGLQVLLILGVFVHISIGVMGVFFAVVWGFILVLRADVKRRMELGLLPSQR</sequence>
<evidence type="ECO:0000256" key="2">
    <source>
        <dbReference type="SAM" id="Phobius"/>
    </source>
</evidence>
<gene>
    <name evidence="3" type="ORF">OG563_27565</name>
</gene>
<keyword evidence="2" id="KW-0812">Transmembrane</keyword>
<keyword evidence="2" id="KW-0472">Membrane</keyword>
<name>A0ABZ1YIX2_9NOCA</name>
<dbReference type="EMBL" id="CP109441">
    <property type="protein sequence ID" value="WUV42988.1"/>
    <property type="molecule type" value="Genomic_DNA"/>
</dbReference>
<evidence type="ECO:0000256" key="1">
    <source>
        <dbReference type="SAM" id="MobiDB-lite"/>
    </source>
</evidence>
<proteinExistence type="predicted"/>